<dbReference type="PROSITE" id="PS50206">
    <property type="entry name" value="RHODANESE_3"/>
    <property type="match status" value="1"/>
</dbReference>
<organism evidence="2 3">
    <name type="scientific">Pelagicoccus enzymogenes</name>
    <dbReference type="NCBI Taxonomy" id="2773457"/>
    <lineage>
        <taxon>Bacteria</taxon>
        <taxon>Pseudomonadati</taxon>
        <taxon>Verrucomicrobiota</taxon>
        <taxon>Opitutia</taxon>
        <taxon>Puniceicoccales</taxon>
        <taxon>Pelagicoccaceae</taxon>
        <taxon>Pelagicoccus</taxon>
    </lineage>
</organism>
<evidence type="ECO:0000313" key="3">
    <source>
        <dbReference type="Proteomes" id="UP000622317"/>
    </source>
</evidence>
<name>A0A927F9E0_9BACT</name>
<evidence type="ECO:0000259" key="1">
    <source>
        <dbReference type="PROSITE" id="PS50206"/>
    </source>
</evidence>
<dbReference type="InterPro" id="IPR001763">
    <property type="entry name" value="Rhodanese-like_dom"/>
</dbReference>
<dbReference type="AlphaFoldDB" id="A0A927F9E0"/>
<dbReference type="Proteomes" id="UP000622317">
    <property type="component" value="Unassembled WGS sequence"/>
</dbReference>
<dbReference type="CDD" id="cd00158">
    <property type="entry name" value="RHOD"/>
    <property type="match status" value="1"/>
</dbReference>
<comment type="caution">
    <text evidence="2">The sequence shown here is derived from an EMBL/GenBank/DDBJ whole genome shotgun (WGS) entry which is preliminary data.</text>
</comment>
<dbReference type="Pfam" id="PF00581">
    <property type="entry name" value="Rhodanese"/>
    <property type="match status" value="1"/>
</dbReference>
<evidence type="ECO:0000313" key="2">
    <source>
        <dbReference type="EMBL" id="MBD5780146.1"/>
    </source>
</evidence>
<keyword evidence="3" id="KW-1185">Reference proteome</keyword>
<proteinExistence type="predicted"/>
<protein>
    <submittedName>
        <fullName evidence="2">Rhodanese-like domain-containing protein</fullName>
    </submittedName>
</protein>
<gene>
    <name evidence="2" type="ORF">IEN85_11645</name>
</gene>
<dbReference type="InterPro" id="IPR036873">
    <property type="entry name" value="Rhodanese-like_dom_sf"/>
</dbReference>
<dbReference type="SMART" id="SM00450">
    <property type="entry name" value="RHOD"/>
    <property type="match status" value="1"/>
</dbReference>
<sequence length="144" mass="15757">MKQALWQSLAILALAVVLGAVSYLARPELLPANASAYEIDLVAARSLDGALWIDARTDADFEAAHLQGAMLLNEENWDAGFVPLLERWLPGMPIVVYCSSQSCLRSHHVAERLREELGADEIYALRGGWEALLEAGVAKVEGER</sequence>
<dbReference type="RefSeq" id="WP_191617262.1">
    <property type="nucleotide sequence ID" value="NZ_JACYFG010000034.1"/>
</dbReference>
<dbReference type="SUPFAM" id="SSF52821">
    <property type="entry name" value="Rhodanese/Cell cycle control phosphatase"/>
    <property type="match status" value="1"/>
</dbReference>
<dbReference type="EMBL" id="JACYFG010000034">
    <property type="protein sequence ID" value="MBD5780146.1"/>
    <property type="molecule type" value="Genomic_DNA"/>
</dbReference>
<dbReference type="Gene3D" id="3.40.250.10">
    <property type="entry name" value="Rhodanese-like domain"/>
    <property type="match status" value="1"/>
</dbReference>
<feature type="domain" description="Rhodanese" evidence="1">
    <location>
        <begin position="46"/>
        <end position="141"/>
    </location>
</feature>
<reference evidence="2" key="1">
    <citation type="submission" date="2020-09" db="EMBL/GenBank/DDBJ databases">
        <title>Pelagicoccus enzymogenes sp. nov. with an EPS production, isolated from marine sediment.</title>
        <authorList>
            <person name="Feng X."/>
        </authorList>
    </citation>
    <scope>NUCLEOTIDE SEQUENCE</scope>
    <source>
        <strain evidence="2">NFK12</strain>
    </source>
</reference>
<accession>A0A927F9E0</accession>